<dbReference type="InterPro" id="IPR001623">
    <property type="entry name" value="DnaJ_domain"/>
</dbReference>
<organism evidence="3 4">
    <name type="scientific">Necator americanus</name>
    <name type="common">Human hookworm</name>
    <dbReference type="NCBI Taxonomy" id="51031"/>
    <lineage>
        <taxon>Eukaryota</taxon>
        <taxon>Metazoa</taxon>
        <taxon>Ecdysozoa</taxon>
        <taxon>Nematoda</taxon>
        <taxon>Chromadorea</taxon>
        <taxon>Rhabditida</taxon>
        <taxon>Rhabditina</taxon>
        <taxon>Rhabditomorpha</taxon>
        <taxon>Strongyloidea</taxon>
        <taxon>Ancylostomatidae</taxon>
        <taxon>Bunostominae</taxon>
        <taxon>Necator</taxon>
    </lineage>
</organism>
<comment type="caution">
    <text evidence="3">The sequence shown here is derived from an EMBL/GenBank/DDBJ whole genome shotgun (WGS) entry which is preliminary data.</text>
</comment>
<keyword evidence="1" id="KW-0143">Chaperone</keyword>
<dbReference type="Pfam" id="PF00226">
    <property type="entry name" value="DnaJ"/>
    <property type="match status" value="1"/>
</dbReference>
<accession>A0ABR1CW70</accession>
<dbReference type="SMART" id="SM00271">
    <property type="entry name" value="DnaJ"/>
    <property type="match status" value="1"/>
</dbReference>
<name>A0ABR1CW70_NECAM</name>
<evidence type="ECO:0000256" key="1">
    <source>
        <dbReference type="ARBA" id="ARBA00023186"/>
    </source>
</evidence>
<dbReference type="Gene3D" id="1.10.287.110">
    <property type="entry name" value="DnaJ domain"/>
    <property type="match status" value="1"/>
</dbReference>
<dbReference type="InterPro" id="IPR018253">
    <property type="entry name" value="DnaJ_domain_CS"/>
</dbReference>
<dbReference type="CDD" id="cd06257">
    <property type="entry name" value="DnaJ"/>
    <property type="match status" value="1"/>
</dbReference>
<dbReference type="PRINTS" id="PR00625">
    <property type="entry name" value="JDOMAIN"/>
</dbReference>
<gene>
    <name evidence="3" type="primary">Necator_chrIII.g10078</name>
    <name evidence="3" type="ORF">RB195_009313</name>
</gene>
<sequence>MFTLVIDVFARYFLFFCFFAFRRSFSFVTNGRKQHWKSTKKMGEDCKNEGEMPPREESPYTTLGIASNSDETTIKKAYRKLALKWHPDKHTEEKDKAIAEKQFKKIAQAYEILSDAKKRQEFDRSENLSTFRSRRGRMSDDFRSPFDIFREFFGNRDPFQDVFFDDAFTFPSDSFIFKKHKFPSSRVHIFYDDERKKKDDDCHFSTVIRFSSASEPGKNATVRKTSTTTKIIDGKKVVTKRTENDGEEVVEILEDGELKSRTVNPSDQHQRPQLLLISPLQISAPHISTSCLSARARFFFLPVAALVVPIGRSSSCLRVLFKVFGLIRSNFNSPQRLFAIAREHSRCCLSAAVARPPACPH</sequence>
<dbReference type="InterPro" id="IPR036869">
    <property type="entry name" value="J_dom_sf"/>
</dbReference>
<dbReference type="InterPro" id="IPR043183">
    <property type="entry name" value="DNJB2/6-like"/>
</dbReference>
<keyword evidence="4" id="KW-1185">Reference proteome</keyword>
<dbReference type="PROSITE" id="PS50076">
    <property type="entry name" value="DNAJ_2"/>
    <property type="match status" value="1"/>
</dbReference>
<dbReference type="EMBL" id="JAVFWL010000003">
    <property type="protein sequence ID" value="KAK6741386.1"/>
    <property type="molecule type" value="Genomic_DNA"/>
</dbReference>
<protein>
    <recommendedName>
        <fullName evidence="2">J domain-containing protein</fullName>
    </recommendedName>
</protein>
<dbReference type="PROSITE" id="PS00636">
    <property type="entry name" value="DNAJ_1"/>
    <property type="match status" value="1"/>
</dbReference>
<proteinExistence type="predicted"/>
<dbReference type="SUPFAM" id="SSF46565">
    <property type="entry name" value="Chaperone J-domain"/>
    <property type="match status" value="1"/>
</dbReference>
<evidence type="ECO:0000313" key="4">
    <source>
        <dbReference type="Proteomes" id="UP001303046"/>
    </source>
</evidence>
<evidence type="ECO:0000259" key="2">
    <source>
        <dbReference type="PROSITE" id="PS50076"/>
    </source>
</evidence>
<dbReference type="PANTHER" id="PTHR45168">
    <property type="entry name" value="DNAJ HOMOLOG SUBFAMILY B MEMBER 2"/>
    <property type="match status" value="1"/>
</dbReference>
<reference evidence="3 4" key="1">
    <citation type="submission" date="2023-08" db="EMBL/GenBank/DDBJ databases">
        <title>A Necator americanus chromosomal reference genome.</title>
        <authorList>
            <person name="Ilik V."/>
            <person name="Petrzelkova K.J."/>
            <person name="Pardy F."/>
            <person name="Fuh T."/>
            <person name="Niatou-Singa F.S."/>
            <person name="Gouil Q."/>
            <person name="Baker L."/>
            <person name="Ritchie M.E."/>
            <person name="Jex A.R."/>
            <person name="Gazzola D."/>
            <person name="Li H."/>
            <person name="Toshio Fujiwara R."/>
            <person name="Zhan B."/>
            <person name="Aroian R.V."/>
            <person name="Pafco B."/>
            <person name="Schwarz E.M."/>
        </authorList>
    </citation>
    <scope>NUCLEOTIDE SEQUENCE [LARGE SCALE GENOMIC DNA]</scope>
    <source>
        <strain evidence="3 4">Aroian</strain>
        <tissue evidence="3">Whole animal</tissue>
    </source>
</reference>
<dbReference type="PANTHER" id="PTHR45168:SF3">
    <property type="entry name" value="DNAJ HEAT SHOCK PROTEIN FAMILY (HSP40) MEMBER B2"/>
    <property type="match status" value="1"/>
</dbReference>
<evidence type="ECO:0000313" key="3">
    <source>
        <dbReference type="EMBL" id="KAK6741386.1"/>
    </source>
</evidence>
<feature type="domain" description="J" evidence="2">
    <location>
        <begin position="58"/>
        <end position="126"/>
    </location>
</feature>
<dbReference type="Proteomes" id="UP001303046">
    <property type="component" value="Unassembled WGS sequence"/>
</dbReference>